<dbReference type="EMBL" id="KB113092">
    <property type="protein sequence ID" value="ELK24042.1"/>
    <property type="molecule type" value="Genomic_DNA"/>
</dbReference>
<dbReference type="AlphaFoldDB" id="L5LCX7"/>
<accession>L5LCX7</accession>
<dbReference type="eggNOG" id="KOG1217">
    <property type="taxonomic scope" value="Eukaryota"/>
</dbReference>
<feature type="region of interest" description="Disordered" evidence="1">
    <location>
        <begin position="1"/>
        <end position="29"/>
    </location>
</feature>
<evidence type="ECO:0000313" key="3">
    <source>
        <dbReference type="EMBL" id="ELK24042.1"/>
    </source>
</evidence>
<organism evidence="3 4">
    <name type="scientific">Myotis davidii</name>
    <name type="common">David's myotis</name>
    <dbReference type="NCBI Taxonomy" id="225400"/>
    <lineage>
        <taxon>Eukaryota</taxon>
        <taxon>Metazoa</taxon>
        <taxon>Chordata</taxon>
        <taxon>Craniata</taxon>
        <taxon>Vertebrata</taxon>
        <taxon>Euteleostomi</taxon>
        <taxon>Mammalia</taxon>
        <taxon>Eutheria</taxon>
        <taxon>Laurasiatheria</taxon>
        <taxon>Chiroptera</taxon>
        <taxon>Yangochiroptera</taxon>
        <taxon>Vespertilionidae</taxon>
        <taxon>Myotis</taxon>
    </lineage>
</organism>
<evidence type="ECO:0000256" key="1">
    <source>
        <dbReference type="SAM" id="MobiDB-lite"/>
    </source>
</evidence>
<keyword evidence="4" id="KW-1185">Reference proteome</keyword>
<keyword evidence="2" id="KW-1133">Transmembrane helix</keyword>
<reference evidence="4" key="1">
    <citation type="journal article" date="2013" name="Science">
        <title>Comparative analysis of bat genomes provides insight into the evolution of flight and immunity.</title>
        <authorList>
            <person name="Zhang G."/>
            <person name="Cowled C."/>
            <person name="Shi Z."/>
            <person name="Huang Z."/>
            <person name="Bishop-Lilly K.A."/>
            <person name="Fang X."/>
            <person name="Wynne J.W."/>
            <person name="Xiong Z."/>
            <person name="Baker M.L."/>
            <person name="Zhao W."/>
            <person name="Tachedjian M."/>
            <person name="Zhu Y."/>
            <person name="Zhou P."/>
            <person name="Jiang X."/>
            <person name="Ng J."/>
            <person name="Yang L."/>
            <person name="Wu L."/>
            <person name="Xiao J."/>
            <person name="Feng Y."/>
            <person name="Chen Y."/>
            <person name="Sun X."/>
            <person name="Zhang Y."/>
            <person name="Marsh G.A."/>
            <person name="Crameri G."/>
            <person name="Broder C.C."/>
            <person name="Frey K.G."/>
            <person name="Wang L.F."/>
            <person name="Wang J."/>
        </authorList>
    </citation>
    <scope>NUCLEOTIDE SEQUENCE [LARGE SCALE GENOMIC DNA]</scope>
</reference>
<protein>
    <submittedName>
        <fullName evidence="3">Delta-like protein 3</fullName>
    </submittedName>
</protein>
<keyword evidence="2" id="KW-0812">Transmembrane</keyword>
<dbReference type="Proteomes" id="UP000010556">
    <property type="component" value="Unassembled WGS sequence"/>
</dbReference>
<feature type="transmembrane region" description="Helical" evidence="2">
    <location>
        <begin position="39"/>
        <end position="61"/>
    </location>
</feature>
<proteinExistence type="predicted"/>
<keyword evidence="2" id="KW-0472">Membrane</keyword>
<evidence type="ECO:0000313" key="4">
    <source>
        <dbReference type="Proteomes" id="UP000010556"/>
    </source>
</evidence>
<evidence type="ECO:0000256" key="2">
    <source>
        <dbReference type="SAM" id="Phobius"/>
    </source>
</evidence>
<gene>
    <name evidence="3" type="ORF">MDA_GLEAN10002397</name>
</gene>
<name>L5LCX7_MYODS</name>
<feature type="region of interest" description="Disordered" evidence="1">
    <location>
        <begin position="95"/>
        <end position="117"/>
    </location>
</feature>
<sequence length="164" mass="16847">MGARCEFPVNSNGADDDGDSVGALPAAPRGLRQGGPQRFLLPPALGLLVAAGLAGAALLLVHVRRCGPGRGTGSRLLAGTPDPSVFALPDALNNLRTQERPGDDPSPSVDWNRPEDGDSSEIYVLSAPSVYAGEVPTPLLPLQTLHRLGGGSPHFACSSPLPCL</sequence>